<dbReference type="PANTHER" id="PTHR48081:SF8">
    <property type="entry name" value="ALPHA_BETA HYDROLASE FOLD-3 DOMAIN-CONTAINING PROTEIN-RELATED"/>
    <property type="match status" value="1"/>
</dbReference>
<evidence type="ECO:0000313" key="3">
    <source>
        <dbReference type="EMBL" id="NYJ08490.1"/>
    </source>
</evidence>
<proteinExistence type="predicted"/>
<feature type="domain" description="Alpha/beta hydrolase fold-3" evidence="2">
    <location>
        <begin position="77"/>
        <end position="291"/>
    </location>
</feature>
<dbReference type="PANTHER" id="PTHR48081">
    <property type="entry name" value="AB HYDROLASE SUPERFAMILY PROTEIN C4A8.06C"/>
    <property type="match status" value="1"/>
</dbReference>
<gene>
    <name evidence="3" type="ORF">GGQ55_004768</name>
</gene>
<organism evidence="3 4">
    <name type="scientific">Petropleomorpha daqingensis</name>
    <dbReference type="NCBI Taxonomy" id="2026353"/>
    <lineage>
        <taxon>Bacteria</taxon>
        <taxon>Bacillati</taxon>
        <taxon>Actinomycetota</taxon>
        <taxon>Actinomycetes</taxon>
        <taxon>Geodermatophilales</taxon>
        <taxon>Geodermatophilaceae</taxon>
        <taxon>Petropleomorpha</taxon>
    </lineage>
</organism>
<dbReference type="InterPro" id="IPR050300">
    <property type="entry name" value="GDXG_lipolytic_enzyme"/>
</dbReference>
<keyword evidence="1" id="KW-0378">Hydrolase</keyword>
<dbReference type="RefSeq" id="WP_179721118.1">
    <property type="nucleotide sequence ID" value="NZ_JACBZT010000001.1"/>
</dbReference>
<dbReference type="GO" id="GO:0016787">
    <property type="term" value="F:hydrolase activity"/>
    <property type="evidence" value="ECO:0007669"/>
    <property type="project" value="UniProtKB-KW"/>
</dbReference>
<protein>
    <submittedName>
        <fullName evidence="3">Acetyl esterase/lipase</fullName>
    </submittedName>
</protein>
<evidence type="ECO:0000313" key="4">
    <source>
        <dbReference type="Proteomes" id="UP000541969"/>
    </source>
</evidence>
<dbReference type="SUPFAM" id="SSF53474">
    <property type="entry name" value="alpha/beta-Hydrolases"/>
    <property type="match status" value="1"/>
</dbReference>
<evidence type="ECO:0000256" key="1">
    <source>
        <dbReference type="ARBA" id="ARBA00022801"/>
    </source>
</evidence>
<accession>A0A853CL53</accession>
<keyword evidence="4" id="KW-1185">Reference proteome</keyword>
<dbReference type="Gene3D" id="3.40.50.1820">
    <property type="entry name" value="alpha/beta hydrolase"/>
    <property type="match status" value="1"/>
</dbReference>
<comment type="caution">
    <text evidence="3">The sequence shown here is derived from an EMBL/GenBank/DDBJ whole genome shotgun (WGS) entry which is preliminary data.</text>
</comment>
<dbReference type="Pfam" id="PF07859">
    <property type="entry name" value="Abhydrolase_3"/>
    <property type="match status" value="1"/>
</dbReference>
<dbReference type="InterPro" id="IPR029058">
    <property type="entry name" value="AB_hydrolase_fold"/>
</dbReference>
<dbReference type="Proteomes" id="UP000541969">
    <property type="component" value="Unassembled WGS sequence"/>
</dbReference>
<sequence length="327" mass="33889">MPVHPDVAARFPLLDGLVSMREAYSTPDGLAQIQRYETWGSEPPEVPTRDDAAPGPHGPVPVRIYEPSVDGGSRPCLVWAHGGGFVGGDLDMREADWTAREVCSRAGAVVVSVDYRLAVDGVHYPVPHDDVVAAVAWTRDNAAALGIDPVRISIGGASAGGNLTAGAALRLRDRDGWAPAALLLAYPALHAAVPAPSSALVAKLAELPPLFRPQAGAGHPLSENYLGGPLSTADGYAFPANAVLEGLGPTVVINAEYDDLRASGEAFTAALALAGVDVRQVTVPGLLHGFLNQPAELEPVGRCLDLMAGVVAEAGRHLAPETIGVRS</sequence>
<dbReference type="EMBL" id="JACBZT010000001">
    <property type="protein sequence ID" value="NYJ08490.1"/>
    <property type="molecule type" value="Genomic_DNA"/>
</dbReference>
<evidence type="ECO:0000259" key="2">
    <source>
        <dbReference type="Pfam" id="PF07859"/>
    </source>
</evidence>
<dbReference type="AlphaFoldDB" id="A0A853CL53"/>
<reference evidence="3 4" key="1">
    <citation type="submission" date="2020-07" db="EMBL/GenBank/DDBJ databases">
        <title>Sequencing the genomes of 1000 actinobacteria strains.</title>
        <authorList>
            <person name="Klenk H.-P."/>
        </authorList>
    </citation>
    <scope>NUCLEOTIDE SEQUENCE [LARGE SCALE GENOMIC DNA]</scope>
    <source>
        <strain evidence="3 4">DSM 104001</strain>
    </source>
</reference>
<dbReference type="InterPro" id="IPR013094">
    <property type="entry name" value="AB_hydrolase_3"/>
</dbReference>
<name>A0A853CL53_9ACTN</name>